<dbReference type="InterPro" id="IPR000873">
    <property type="entry name" value="AMP-dep_synth/lig_dom"/>
</dbReference>
<dbReference type="PANTHER" id="PTHR45527">
    <property type="entry name" value="NONRIBOSOMAL PEPTIDE SYNTHETASE"/>
    <property type="match status" value="1"/>
</dbReference>
<accession>A0ABW1E8G2</accession>
<keyword evidence="3" id="KW-1185">Reference proteome</keyword>
<dbReference type="Gene3D" id="2.30.38.10">
    <property type="entry name" value="Luciferase, Domain 3"/>
    <property type="match status" value="1"/>
</dbReference>
<sequence length="207" mass="21575">MAKQSVVHTSIAFDLTVTGVFAPLTLGGCVRFAGLDEAGVLPEGFAATFSKVTPAHVPLLSELPLGLSATDHVVVGGEQLQAGAVAQLRRLRPGVTVVNEYGPTEATVGCSVFVVGPQDALPEAVVPIGRPVANARLYVLDGCMRPVAPGVGGELYIAGSGVARGYWNRPGLSAERFVADPFGAGGARMYRTGDVVRWSWDGQLEFL</sequence>
<dbReference type="PROSITE" id="PS51257">
    <property type="entry name" value="PROKAR_LIPOPROTEIN"/>
    <property type="match status" value="1"/>
</dbReference>
<dbReference type="Gene3D" id="3.40.50.980">
    <property type="match status" value="1"/>
</dbReference>
<dbReference type="SUPFAM" id="SSF56801">
    <property type="entry name" value="Acetyl-CoA synthetase-like"/>
    <property type="match status" value="1"/>
</dbReference>
<evidence type="ECO:0000313" key="3">
    <source>
        <dbReference type="Proteomes" id="UP001596180"/>
    </source>
</evidence>
<evidence type="ECO:0000313" key="2">
    <source>
        <dbReference type="EMBL" id="MFC5857152.1"/>
    </source>
</evidence>
<feature type="domain" description="AMP-dependent synthetase/ligase" evidence="1">
    <location>
        <begin position="7"/>
        <end position="167"/>
    </location>
</feature>
<feature type="non-terminal residue" evidence="2">
    <location>
        <position position="207"/>
    </location>
</feature>
<dbReference type="Pfam" id="PF00501">
    <property type="entry name" value="AMP-binding"/>
    <property type="match status" value="1"/>
</dbReference>
<comment type="caution">
    <text evidence="2">The sequence shown here is derived from an EMBL/GenBank/DDBJ whole genome shotgun (WGS) entry which is preliminary data.</text>
</comment>
<gene>
    <name evidence="2" type="ORF">ACFPZI_36995</name>
</gene>
<organism evidence="2 3">
    <name type="scientific">Streptomyces chlorus</name>
    <dbReference type="NCBI Taxonomy" id="887452"/>
    <lineage>
        <taxon>Bacteria</taxon>
        <taxon>Bacillati</taxon>
        <taxon>Actinomycetota</taxon>
        <taxon>Actinomycetes</taxon>
        <taxon>Kitasatosporales</taxon>
        <taxon>Streptomycetaceae</taxon>
        <taxon>Streptomyces</taxon>
    </lineage>
</organism>
<name>A0ABW1E8G2_9ACTN</name>
<proteinExistence type="predicted"/>
<dbReference type="EMBL" id="JBHSOA010000148">
    <property type="protein sequence ID" value="MFC5857152.1"/>
    <property type="molecule type" value="Genomic_DNA"/>
</dbReference>
<protein>
    <submittedName>
        <fullName evidence="2">AMP-binding protein</fullName>
    </submittedName>
</protein>
<evidence type="ECO:0000259" key="1">
    <source>
        <dbReference type="Pfam" id="PF00501"/>
    </source>
</evidence>
<dbReference type="PANTHER" id="PTHR45527:SF1">
    <property type="entry name" value="FATTY ACID SYNTHASE"/>
    <property type="match status" value="1"/>
</dbReference>
<reference evidence="3" key="1">
    <citation type="journal article" date="2019" name="Int. J. Syst. Evol. Microbiol.">
        <title>The Global Catalogue of Microorganisms (GCM) 10K type strain sequencing project: providing services to taxonomists for standard genome sequencing and annotation.</title>
        <authorList>
            <consortium name="The Broad Institute Genomics Platform"/>
            <consortium name="The Broad Institute Genome Sequencing Center for Infectious Disease"/>
            <person name="Wu L."/>
            <person name="Ma J."/>
        </authorList>
    </citation>
    <scope>NUCLEOTIDE SEQUENCE [LARGE SCALE GENOMIC DNA]</scope>
    <source>
        <strain evidence="3">JCM 10411</strain>
    </source>
</reference>
<dbReference type="Proteomes" id="UP001596180">
    <property type="component" value="Unassembled WGS sequence"/>
</dbReference>